<organism evidence="1 2">
    <name type="scientific">candidate division WOR-1 bacterium RIFOXYC2_FULL_46_14</name>
    <dbReference type="NCBI Taxonomy" id="1802587"/>
    <lineage>
        <taxon>Bacteria</taxon>
        <taxon>Bacillati</taxon>
        <taxon>Saganbacteria</taxon>
    </lineage>
</organism>
<gene>
    <name evidence="1" type="ORF">A2438_02150</name>
</gene>
<dbReference type="GO" id="GO:0003700">
    <property type="term" value="F:DNA-binding transcription factor activity"/>
    <property type="evidence" value="ECO:0007669"/>
    <property type="project" value="TreeGrafter"/>
</dbReference>
<dbReference type="Pfam" id="PF02082">
    <property type="entry name" value="Rrf2"/>
    <property type="match status" value="1"/>
</dbReference>
<evidence type="ECO:0000313" key="2">
    <source>
        <dbReference type="Proteomes" id="UP000179242"/>
    </source>
</evidence>
<dbReference type="PROSITE" id="PS01332">
    <property type="entry name" value="HTH_RRF2_1"/>
    <property type="match status" value="1"/>
</dbReference>
<accession>A0A1F4U885</accession>
<dbReference type="AlphaFoldDB" id="A0A1F4U885"/>
<dbReference type="EMBL" id="MEUJ01000002">
    <property type="protein sequence ID" value="OGC41060.1"/>
    <property type="molecule type" value="Genomic_DNA"/>
</dbReference>
<dbReference type="PANTHER" id="PTHR33221">
    <property type="entry name" value="WINGED HELIX-TURN-HELIX TRANSCRIPTIONAL REGULATOR, RRF2 FAMILY"/>
    <property type="match status" value="1"/>
</dbReference>
<dbReference type="NCBIfam" id="TIGR00738">
    <property type="entry name" value="rrf2_super"/>
    <property type="match status" value="1"/>
</dbReference>
<evidence type="ECO:0000313" key="1">
    <source>
        <dbReference type="EMBL" id="OGC41060.1"/>
    </source>
</evidence>
<sequence>MNITRATDYAFRLLVNLAAEKGEGSCRDIAEKINVPFSHLSKLVQRLQQGGILITKKGKGGGIKLAKPASAISMAEVYRAMEGPVSLSDCLFHKDSCRFSRKCKVRVYLGKIQNQINRMFEEKSILELAI</sequence>
<comment type="caution">
    <text evidence="1">The sequence shown here is derived from an EMBL/GenBank/DDBJ whole genome shotgun (WGS) entry which is preliminary data.</text>
</comment>
<proteinExistence type="predicted"/>
<dbReference type="InterPro" id="IPR000944">
    <property type="entry name" value="Tscrpt_reg_Rrf2"/>
</dbReference>
<dbReference type="InterPro" id="IPR036388">
    <property type="entry name" value="WH-like_DNA-bd_sf"/>
</dbReference>
<dbReference type="InterPro" id="IPR036390">
    <property type="entry name" value="WH_DNA-bd_sf"/>
</dbReference>
<name>A0A1F4U885_UNCSA</name>
<dbReference type="GO" id="GO:0005829">
    <property type="term" value="C:cytosol"/>
    <property type="evidence" value="ECO:0007669"/>
    <property type="project" value="TreeGrafter"/>
</dbReference>
<dbReference type="PANTHER" id="PTHR33221:SF15">
    <property type="entry name" value="HTH-TYPE TRANSCRIPTIONAL REGULATOR YWGB-RELATED"/>
    <property type="match status" value="1"/>
</dbReference>
<dbReference type="Gene3D" id="1.10.10.10">
    <property type="entry name" value="Winged helix-like DNA-binding domain superfamily/Winged helix DNA-binding domain"/>
    <property type="match status" value="1"/>
</dbReference>
<dbReference type="InterPro" id="IPR030489">
    <property type="entry name" value="TR_Rrf2-type_CS"/>
</dbReference>
<protein>
    <recommendedName>
        <fullName evidence="3">Rrf2 family transcriptional regulator</fullName>
    </recommendedName>
</protein>
<reference evidence="1 2" key="1">
    <citation type="journal article" date="2016" name="Nat. Commun.">
        <title>Thousands of microbial genomes shed light on interconnected biogeochemical processes in an aquifer system.</title>
        <authorList>
            <person name="Anantharaman K."/>
            <person name="Brown C.T."/>
            <person name="Hug L.A."/>
            <person name="Sharon I."/>
            <person name="Castelle C.J."/>
            <person name="Probst A.J."/>
            <person name="Thomas B.C."/>
            <person name="Singh A."/>
            <person name="Wilkins M.J."/>
            <person name="Karaoz U."/>
            <person name="Brodie E.L."/>
            <person name="Williams K.H."/>
            <person name="Hubbard S.S."/>
            <person name="Banfield J.F."/>
        </authorList>
    </citation>
    <scope>NUCLEOTIDE SEQUENCE [LARGE SCALE GENOMIC DNA]</scope>
</reference>
<evidence type="ECO:0008006" key="3">
    <source>
        <dbReference type="Google" id="ProtNLM"/>
    </source>
</evidence>
<dbReference type="PROSITE" id="PS51197">
    <property type="entry name" value="HTH_RRF2_2"/>
    <property type="match status" value="1"/>
</dbReference>
<dbReference type="Proteomes" id="UP000179242">
    <property type="component" value="Unassembled WGS sequence"/>
</dbReference>
<dbReference type="SUPFAM" id="SSF46785">
    <property type="entry name" value="Winged helix' DNA-binding domain"/>
    <property type="match status" value="1"/>
</dbReference>